<dbReference type="Proteomes" id="UP000232875">
    <property type="component" value="Unassembled WGS sequence"/>
</dbReference>
<dbReference type="EMBL" id="KZ454994">
    <property type="protein sequence ID" value="PKI82558.1"/>
    <property type="molecule type" value="Genomic_DNA"/>
</dbReference>
<protein>
    <submittedName>
        <fullName evidence="2">Uncharacterized protein</fullName>
    </submittedName>
</protein>
<sequence length="199" mass="22842">MVAIYPGYSFPPSLFRSSVGPSQASRYNMGIMQVATRLDPNHIPFPTAYDHDPALYDILAIVKEYITSDVLAYVQRGPPMYEIHEPDQIPNTSSRELILLFPMCIMCCALVYFLLELGCTYAVSRRPTRRKPLLDDMVDVQRMYVHQSTVLLRIVLDTLHYVYCNLARIACIVEAELPGWIACALATAQRWRQLVRQRR</sequence>
<gene>
    <name evidence="2" type="ORF">MVES_003365</name>
</gene>
<keyword evidence="1" id="KW-0812">Transmembrane</keyword>
<organism evidence="2 3">
    <name type="scientific">Malassezia vespertilionis</name>
    <dbReference type="NCBI Taxonomy" id="2020962"/>
    <lineage>
        <taxon>Eukaryota</taxon>
        <taxon>Fungi</taxon>
        <taxon>Dikarya</taxon>
        <taxon>Basidiomycota</taxon>
        <taxon>Ustilaginomycotina</taxon>
        <taxon>Malasseziomycetes</taxon>
        <taxon>Malasseziales</taxon>
        <taxon>Malasseziaceae</taxon>
        <taxon>Malassezia</taxon>
    </lineage>
</organism>
<keyword evidence="3" id="KW-1185">Reference proteome</keyword>
<keyword evidence="1" id="KW-0472">Membrane</keyword>
<feature type="transmembrane region" description="Helical" evidence="1">
    <location>
        <begin position="97"/>
        <end position="123"/>
    </location>
</feature>
<name>A0A2N1J7M4_9BASI</name>
<reference evidence="2 3" key="1">
    <citation type="submission" date="2017-10" db="EMBL/GenBank/DDBJ databases">
        <title>A novel species of cold-tolerant Malassezia isolated from bats.</title>
        <authorList>
            <person name="Lorch J.M."/>
            <person name="Palmer J.M."/>
            <person name="Vanderwolf K.J."/>
            <person name="Schmidt K.Z."/>
            <person name="Verant M.L."/>
            <person name="Weller T.J."/>
            <person name="Blehert D.S."/>
        </authorList>
    </citation>
    <scope>NUCLEOTIDE SEQUENCE [LARGE SCALE GENOMIC DNA]</scope>
    <source>
        <strain evidence="2 3">NWHC:44797-103</strain>
    </source>
</reference>
<proteinExistence type="predicted"/>
<keyword evidence="1" id="KW-1133">Transmembrane helix</keyword>
<dbReference type="OrthoDB" id="10605838at2759"/>
<dbReference type="AlphaFoldDB" id="A0A2N1J7M4"/>
<evidence type="ECO:0000256" key="1">
    <source>
        <dbReference type="SAM" id="Phobius"/>
    </source>
</evidence>
<evidence type="ECO:0000313" key="2">
    <source>
        <dbReference type="EMBL" id="PKI82558.1"/>
    </source>
</evidence>
<evidence type="ECO:0000313" key="3">
    <source>
        <dbReference type="Proteomes" id="UP000232875"/>
    </source>
</evidence>
<accession>A0A2N1J7M4</accession>